<evidence type="ECO:0000256" key="5">
    <source>
        <dbReference type="ARBA" id="ARBA00022692"/>
    </source>
</evidence>
<feature type="transmembrane region" description="Helical" evidence="8">
    <location>
        <begin position="315"/>
        <end position="335"/>
    </location>
</feature>
<dbReference type="AlphaFoldDB" id="A0A2R4XNM0"/>
<reference evidence="10 11" key="1">
    <citation type="submission" date="2018-04" db="EMBL/GenBank/DDBJ databases">
        <title>Bordetella sp. HZ20 isolated from seawater.</title>
        <authorList>
            <person name="Sun C."/>
        </authorList>
    </citation>
    <scope>NUCLEOTIDE SEQUENCE [LARGE SCALE GENOMIC DNA]</scope>
    <source>
        <strain evidence="10 11">HZ20</strain>
    </source>
</reference>
<feature type="transmembrane region" description="Helical" evidence="8">
    <location>
        <begin position="285"/>
        <end position="303"/>
    </location>
</feature>
<dbReference type="InterPro" id="IPR050297">
    <property type="entry name" value="LipidA_mod_glycosyltrf_83"/>
</dbReference>
<evidence type="ECO:0000256" key="3">
    <source>
        <dbReference type="ARBA" id="ARBA00022676"/>
    </source>
</evidence>
<gene>
    <name evidence="10" type="ORF">DBV39_18435</name>
</gene>
<keyword evidence="7 8" id="KW-0472">Membrane</keyword>
<dbReference type="GO" id="GO:0009103">
    <property type="term" value="P:lipopolysaccharide biosynthetic process"/>
    <property type="evidence" value="ECO:0007669"/>
    <property type="project" value="UniProtKB-ARBA"/>
</dbReference>
<evidence type="ECO:0000313" key="11">
    <source>
        <dbReference type="Proteomes" id="UP000244571"/>
    </source>
</evidence>
<evidence type="ECO:0000256" key="1">
    <source>
        <dbReference type="ARBA" id="ARBA00004651"/>
    </source>
</evidence>
<keyword evidence="4 10" id="KW-0808">Transferase</keyword>
<feature type="transmembrane region" description="Helical" evidence="8">
    <location>
        <begin position="209"/>
        <end position="228"/>
    </location>
</feature>
<evidence type="ECO:0000256" key="8">
    <source>
        <dbReference type="SAM" id="Phobius"/>
    </source>
</evidence>
<keyword evidence="5 8" id="KW-0812">Transmembrane</keyword>
<dbReference type="Pfam" id="PF13231">
    <property type="entry name" value="PMT_2"/>
    <property type="match status" value="1"/>
</dbReference>
<evidence type="ECO:0000256" key="7">
    <source>
        <dbReference type="ARBA" id="ARBA00023136"/>
    </source>
</evidence>
<protein>
    <submittedName>
        <fullName evidence="10">Glycosyl transferase</fullName>
    </submittedName>
</protein>
<evidence type="ECO:0000256" key="4">
    <source>
        <dbReference type="ARBA" id="ARBA00022679"/>
    </source>
</evidence>
<name>A0A2R4XNM0_9BURK</name>
<accession>A0A2R4XNM0</accession>
<evidence type="ECO:0000256" key="6">
    <source>
        <dbReference type="ARBA" id="ARBA00022989"/>
    </source>
</evidence>
<sequence>MFRPFSANADPRHQTLALIVLGLVIHAGFAGLLTLSVDEAHYALYGHHLALSYFDHPPMVGWVQWPLVALNAPDWALRLIPQVLWLVSVVLAWRLAEALRESVAAWKMASEPGEPGRWAVLMILLAPVLHVLAVGLLPDTLVMALVLGLMLVTLRICHDQGASTGSWIWLGVLLGLAGLSKYTAILFALAVAGMLWINVGLRVLTRKGPWVAMLIAVVLVSPVFYWNATHDWISFQYQVAHSSGGHWRAYRLLAFVGLQIVAFGPLVIACVVGTIRFLRAHPDRLIIGLWLFFLIPFAVTAYMSGGGRTLPHWMAPAWLVAIVIGANPVSAHWNLGRRKLLVWLARVQAAMCTIAFAALFFIGIPFTSPDHPLNQKNPLADLWGWDKAGEIAKDLSLEHQIDTLSVGNWTLASRLAWYSRPLPVVVLDERFDQFDIWFGDFKAGQDTIFVNWSQAPYDPPVGETRFEQCDLVGHFNAERFGRVVSSFDFLLCRNWQES</sequence>
<keyword evidence="11" id="KW-1185">Reference proteome</keyword>
<dbReference type="GO" id="GO:0016763">
    <property type="term" value="F:pentosyltransferase activity"/>
    <property type="evidence" value="ECO:0007669"/>
    <property type="project" value="TreeGrafter"/>
</dbReference>
<feature type="transmembrane region" description="Helical" evidence="8">
    <location>
        <begin position="347"/>
        <end position="366"/>
    </location>
</feature>
<feature type="domain" description="Glycosyltransferase RgtA/B/C/D-like" evidence="9">
    <location>
        <begin position="55"/>
        <end position="226"/>
    </location>
</feature>
<dbReference type="PANTHER" id="PTHR33908:SF11">
    <property type="entry name" value="MEMBRANE PROTEIN"/>
    <property type="match status" value="1"/>
</dbReference>
<feature type="transmembrane region" description="Helical" evidence="8">
    <location>
        <begin position="248"/>
        <end position="273"/>
    </location>
</feature>
<dbReference type="RefSeq" id="WP_108622847.1">
    <property type="nucleotide sequence ID" value="NZ_CP028901.1"/>
</dbReference>
<dbReference type="GO" id="GO:0005886">
    <property type="term" value="C:plasma membrane"/>
    <property type="evidence" value="ECO:0007669"/>
    <property type="project" value="UniProtKB-SubCell"/>
</dbReference>
<dbReference type="InterPro" id="IPR038731">
    <property type="entry name" value="RgtA/B/C-like"/>
</dbReference>
<proteinExistence type="predicted"/>
<keyword evidence="6 8" id="KW-1133">Transmembrane helix</keyword>
<dbReference type="Proteomes" id="UP000244571">
    <property type="component" value="Chromosome"/>
</dbReference>
<feature type="transmembrane region" description="Helical" evidence="8">
    <location>
        <begin position="16"/>
        <end position="37"/>
    </location>
</feature>
<evidence type="ECO:0000259" key="9">
    <source>
        <dbReference type="Pfam" id="PF13231"/>
    </source>
</evidence>
<evidence type="ECO:0000313" key="10">
    <source>
        <dbReference type="EMBL" id="AWB35391.1"/>
    </source>
</evidence>
<comment type="subcellular location">
    <subcellularLocation>
        <location evidence="1">Cell membrane</location>
        <topology evidence="1">Multi-pass membrane protein</topology>
    </subcellularLocation>
</comment>
<dbReference type="OrthoDB" id="8933800at2"/>
<dbReference type="PANTHER" id="PTHR33908">
    <property type="entry name" value="MANNOSYLTRANSFERASE YKCB-RELATED"/>
    <property type="match status" value="1"/>
</dbReference>
<keyword evidence="2" id="KW-1003">Cell membrane</keyword>
<dbReference type="KEGG" id="boz:DBV39_18435"/>
<organism evidence="10 11">
    <name type="scientific">Orrella marina</name>
    <dbReference type="NCBI Taxonomy" id="2163011"/>
    <lineage>
        <taxon>Bacteria</taxon>
        <taxon>Pseudomonadati</taxon>
        <taxon>Pseudomonadota</taxon>
        <taxon>Betaproteobacteria</taxon>
        <taxon>Burkholderiales</taxon>
        <taxon>Alcaligenaceae</taxon>
        <taxon>Orrella</taxon>
    </lineage>
</organism>
<dbReference type="EMBL" id="CP028901">
    <property type="protein sequence ID" value="AWB35391.1"/>
    <property type="molecule type" value="Genomic_DNA"/>
</dbReference>
<feature type="transmembrane region" description="Helical" evidence="8">
    <location>
        <begin position="117"/>
        <end position="147"/>
    </location>
</feature>
<feature type="transmembrane region" description="Helical" evidence="8">
    <location>
        <begin position="167"/>
        <end position="197"/>
    </location>
</feature>
<keyword evidence="3" id="KW-0328">Glycosyltransferase</keyword>
<evidence type="ECO:0000256" key="2">
    <source>
        <dbReference type="ARBA" id="ARBA00022475"/>
    </source>
</evidence>